<dbReference type="SUPFAM" id="SSF52317">
    <property type="entry name" value="Class I glutamine amidotransferase-like"/>
    <property type="match status" value="1"/>
</dbReference>
<dbReference type="PANTHER" id="PTHR43130:SF3">
    <property type="entry name" value="HTH-TYPE TRANSCRIPTIONAL REGULATOR RV1931C"/>
    <property type="match status" value="1"/>
</dbReference>
<reference evidence="2" key="1">
    <citation type="journal article" date="2014" name="Front. Microbiol.">
        <title>High frequency of phylogenetically diverse reductive dehalogenase-homologous genes in deep subseafloor sedimentary metagenomes.</title>
        <authorList>
            <person name="Kawai M."/>
            <person name="Futagami T."/>
            <person name="Toyoda A."/>
            <person name="Takaki Y."/>
            <person name="Nishi S."/>
            <person name="Hori S."/>
            <person name="Arai W."/>
            <person name="Tsubouchi T."/>
            <person name="Morono Y."/>
            <person name="Uchiyama I."/>
            <person name="Ito T."/>
            <person name="Fujiyama A."/>
            <person name="Inagaki F."/>
            <person name="Takami H."/>
        </authorList>
    </citation>
    <scope>NUCLEOTIDE SEQUENCE</scope>
    <source>
        <strain evidence="2">Expedition CK06-06</strain>
    </source>
</reference>
<comment type="caution">
    <text evidence="2">The sequence shown here is derived from an EMBL/GenBank/DDBJ whole genome shotgun (WGS) entry which is preliminary data.</text>
</comment>
<feature type="domain" description="DJ-1/PfpI" evidence="1">
    <location>
        <begin position="47"/>
        <end position="177"/>
    </location>
</feature>
<dbReference type="InterPro" id="IPR052158">
    <property type="entry name" value="INH-QAR"/>
</dbReference>
<evidence type="ECO:0000313" key="2">
    <source>
        <dbReference type="EMBL" id="GAG15604.1"/>
    </source>
</evidence>
<dbReference type="Gene3D" id="3.40.50.880">
    <property type="match status" value="1"/>
</dbReference>
<dbReference type="EMBL" id="BARS01035152">
    <property type="protein sequence ID" value="GAG15604.1"/>
    <property type="molecule type" value="Genomic_DNA"/>
</dbReference>
<dbReference type="Pfam" id="PF01965">
    <property type="entry name" value="DJ-1_PfpI"/>
    <property type="match status" value="1"/>
</dbReference>
<accession>X0VBX6</accession>
<dbReference type="InterPro" id="IPR002818">
    <property type="entry name" value="DJ-1/PfpI"/>
</dbReference>
<evidence type="ECO:0000259" key="1">
    <source>
        <dbReference type="Pfam" id="PF01965"/>
    </source>
</evidence>
<dbReference type="PANTHER" id="PTHR43130">
    <property type="entry name" value="ARAC-FAMILY TRANSCRIPTIONAL REGULATOR"/>
    <property type="match status" value="1"/>
</dbReference>
<dbReference type="AlphaFoldDB" id="X0VBX6"/>
<organism evidence="2">
    <name type="scientific">marine sediment metagenome</name>
    <dbReference type="NCBI Taxonomy" id="412755"/>
    <lineage>
        <taxon>unclassified sequences</taxon>
        <taxon>metagenomes</taxon>
        <taxon>ecological metagenomes</taxon>
    </lineage>
</organism>
<sequence length="183" mass="19281">MGLAPNVRSRILLELWETSGVQVALALSPGVSADECEAFTLVFDKLVDVELVGVGAELGPVEGQGGGHHIDKLFNDVLSPDIVLVPGGLGCERTAKDALMLEWLQAVQPQCQWMAASSTGTVVVAAAGLLDDHDAATHWLATPLLESYGSSASDERIVEVGRIITCEGKITAMHVALLVTLRV</sequence>
<feature type="non-terminal residue" evidence="2">
    <location>
        <position position="183"/>
    </location>
</feature>
<dbReference type="InterPro" id="IPR029062">
    <property type="entry name" value="Class_I_gatase-like"/>
</dbReference>
<gene>
    <name evidence="2" type="ORF">S01H1_54201</name>
</gene>
<protein>
    <recommendedName>
        <fullName evidence="1">DJ-1/PfpI domain-containing protein</fullName>
    </recommendedName>
</protein>
<proteinExistence type="predicted"/>
<name>X0VBX6_9ZZZZ</name>